<gene>
    <name evidence="6" type="ORF">NEZAVI_LOCUS2698</name>
</gene>
<keyword evidence="4 5" id="KW-0472">Membrane</keyword>
<comment type="subcellular location">
    <subcellularLocation>
        <location evidence="1">Membrane</location>
        <topology evidence="1">Multi-pass membrane protein</topology>
    </subcellularLocation>
</comment>
<evidence type="ECO:0000313" key="6">
    <source>
        <dbReference type="EMBL" id="CAH1391749.1"/>
    </source>
</evidence>
<accession>A0A9P0E0X6</accession>
<reference evidence="6" key="1">
    <citation type="submission" date="2022-01" db="EMBL/GenBank/DDBJ databases">
        <authorList>
            <person name="King R."/>
        </authorList>
    </citation>
    <scope>NUCLEOTIDE SEQUENCE</scope>
</reference>
<evidence type="ECO:0000313" key="7">
    <source>
        <dbReference type="Proteomes" id="UP001152798"/>
    </source>
</evidence>
<evidence type="ECO:0000256" key="1">
    <source>
        <dbReference type="ARBA" id="ARBA00004141"/>
    </source>
</evidence>
<feature type="transmembrane region" description="Helical" evidence="5">
    <location>
        <begin position="39"/>
        <end position="60"/>
    </location>
</feature>
<dbReference type="PANTHER" id="PTHR12226">
    <property type="entry name" value="MANNOSE-P-DOLICHOL UTILIZATION DEFECT 1 LEC35 -RELATED"/>
    <property type="match status" value="1"/>
</dbReference>
<sequence length="207" mass="23383">MDFTQIISDSFSLIIISMCLFLKIPQIRSIISLKNARGINIYGLIMELGSYTTTALYNYVNKYSPLSYMEYPVLIAQEYVLIYLVLYYQNLIGIKVVITTILYFGLAISFLLKVLDPSILTLIVPFCTPVSLSSKAIQLWEIKRKQNADSVSVTTWVISALTNGSRIYTILMDSKDILLLTNFTLSTVMSGTIALTAYIMQHKKKQS</sequence>
<feature type="transmembrane region" description="Helical" evidence="5">
    <location>
        <begin position="177"/>
        <end position="200"/>
    </location>
</feature>
<evidence type="ECO:0000256" key="2">
    <source>
        <dbReference type="ARBA" id="ARBA00022692"/>
    </source>
</evidence>
<dbReference type="Pfam" id="PF04193">
    <property type="entry name" value="PQ-loop"/>
    <property type="match status" value="1"/>
</dbReference>
<evidence type="ECO:0000256" key="5">
    <source>
        <dbReference type="SAM" id="Phobius"/>
    </source>
</evidence>
<feature type="transmembrane region" description="Helical" evidence="5">
    <location>
        <begin position="93"/>
        <end position="112"/>
    </location>
</feature>
<dbReference type="GO" id="GO:0016020">
    <property type="term" value="C:membrane"/>
    <property type="evidence" value="ECO:0007669"/>
    <property type="project" value="UniProtKB-SubCell"/>
</dbReference>
<dbReference type="InterPro" id="IPR006603">
    <property type="entry name" value="PQ-loop_rpt"/>
</dbReference>
<organism evidence="6 7">
    <name type="scientific">Nezara viridula</name>
    <name type="common">Southern green stink bug</name>
    <name type="synonym">Cimex viridulus</name>
    <dbReference type="NCBI Taxonomy" id="85310"/>
    <lineage>
        <taxon>Eukaryota</taxon>
        <taxon>Metazoa</taxon>
        <taxon>Ecdysozoa</taxon>
        <taxon>Arthropoda</taxon>
        <taxon>Hexapoda</taxon>
        <taxon>Insecta</taxon>
        <taxon>Pterygota</taxon>
        <taxon>Neoptera</taxon>
        <taxon>Paraneoptera</taxon>
        <taxon>Hemiptera</taxon>
        <taxon>Heteroptera</taxon>
        <taxon>Panheteroptera</taxon>
        <taxon>Pentatomomorpha</taxon>
        <taxon>Pentatomoidea</taxon>
        <taxon>Pentatomidae</taxon>
        <taxon>Pentatominae</taxon>
        <taxon>Nezara</taxon>
    </lineage>
</organism>
<dbReference type="InterPro" id="IPR016817">
    <property type="entry name" value="MannP-dilichol_defect-1"/>
</dbReference>
<dbReference type="Proteomes" id="UP001152798">
    <property type="component" value="Chromosome 1"/>
</dbReference>
<evidence type="ECO:0000256" key="3">
    <source>
        <dbReference type="ARBA" id="ARBA00022989"/>
    </source>
</evidence>
<dbReference type="PANTHER" id="PTHR12226:SF3">
    <property type="entry name" value="SOLUTE CARRIER FAMILY 66 MEMBER 3"/>
    <property type="match status" value="1"/>
</dbReference>
<evidence type="ECO:0000256" key="4">
    <source>
        <dbReference type="ARBA" id="ARBA00023136"/>
    </source>
</evidence>
<dbReference type="Gene3D" id="1.20.1280.290">
    <property type="match status" value="1"/>
</dbReference>
<keyword evidence="3 5" id="KW-1133">Transmembrane helix</keyword>
<proteinExistence type="predicted"/>
<dbReference type="AlphaFoldDB" id="A0A9P0E0X6"/>
<dbReference type="OrthoDB" id="271506at2759"/>
<feature type="transmembrane region" description="Helical" evidence="5">
    <location>
        <begin position="6"/>
        <end position="27"/>
    </location>
</feature>
<feature type="transmembrane region" description="Helical" evidence="5">
    <location>
        <begin position="66"/>
        <end position="86"/>
    </location>
</feature>
<keyword evidence="2 5" id="KW-0812">Transmembrane</keyword>
<dbReference type="EMBL" id="OV725077">
    <property type="protein sequence ID" value="CAH1391749.1"/>
    <property type="molecule type" value="Genomic_DNA"/>
</dbReference>
<name>A0A9P0E0X6_NEZVI</name>
<keyword evidence="7" id="KW-1185">Reference proteome</keyword>
<evidence type="ECO:0008006" key="8">
    <source>
        <dbReference type="Google" id="ProtNLM"/>
    </source>
</evidence>
<protein>
    <recommendedName>
        <fullName evidence="8">Solute carrier family 66 member 3</fullName>
    </recommendedName>
</protein>